<evidence type="ECO:0000256" key="11">
    <source>
        <dbReference type="RuleBase" id="RU362109"/>
    </source>
</evidence>
<dbReference type="Gene3D" id="3.10.110.10">
    <property type="entry name" value="Ubiquitin Conjugating Enzyme"/>
    <property type="match status" value="1"/>
</dbReference>
<dbReference type="InterPro" id="IPR000608">
    <property type="entry name" value="UBC"/>
</dbReference>
<dbReference type="SMART" id="SM00212">
    <property type="entry name" value="UBCc"/>
    <property type="match status" value="1"/>
</dbReference>
<dbReference type="Pfam" id="PF00179">
    <property type="entry name" value="UQ_con"/>
    <property type="match status" value="1"/>
</dbReference>
<comment type="subcellular location">
    <subcellularLocation>
        <location evidence="1">Nucleus</location>
    </subcellularLocation>
</comment>
<keyword evidence="4 11" id="KW-0547">Nucleotide-binding</keyword>
<evidence type="ECO:0000313" key="13">
    <source>
        <dbReference type="EMBL" id="KAK5578575.1"/>
    </source>
</evidence>
<dbReference type="InterPro" id="IPR016135">
    <property type="entry name" value="UBQ-conjugating_enzyme/RWD"/>
</dbReference>
<dbReference type="FunFam" id="3.10.110.10:FF:000035">
    <property type="entry name" value="SUMO-conjugating enzyme ubc9"/>
    <property type="match status" value="1"/>
</dbReference>
<comment type="caution">
    <text evidence="13">The sequence shown here is derived from an EMBL/GenBank/DDBJ whole genome shotgun (WGS) entry which is preliminary data.</text>
</comment>
<proteinExistence type="inferred from homology"/>
<accession>A0AAN7U016</accession>
<dbReference type="EMBL" id="JAVFKY010000003">
    <property type="protein sequence ID" value="KAK5578575.1"/>
    <property type="molecule type" value="Genomic_DNA"/>
</dbReference>
<sequence length="159" mass="18158">MAGISSARLSEERKNWRRDHPYGFYARPSTNEDGSLNLYIWDCGIPGKTNTNWDGGVYPVIMEFTEDYPSKPPKCRFPKDFFHPNVYPSGTVCLSILNEEADWKPSVTIKTVLLGIQDLLDNPNPKSPAQQLPIHLFLTNKDEYDKRVKAQSKVYPPPQ</sequence>
<evidence type="ECO:0000256" key="7">
    <source>
        <dbReference type="ARBA" id="ARBA00023242"/>
    </source>
</evidence>
<evidence type="ECO:0000256" key="2">
    <source>
        <dbReference type="ARBA" id="ARBA00004718"/>
    </source>
</evidence>
<evidence type="ECO:0000256" key="5">
    <source>
        <dbReference type="ARBA" id="ARBA00022786"/>
    </source>
</evidence>
<evidence type="ECO:0000256" key="3">
    <source>
        <dbReference type="ARBA" id="ARBA00022679"/>
    </source>
</evidence>
<dbReference type="AlphaFoldDB" id="A0AAN7U016"/>
<name>A0AAN7U016_9MYCE</name>
<evidence type="ECO:0000256" key="9">
    <source>
        <dbReference type="ARBA" id="ARBA00044296"/>
    </source>
</evidence>
<evidence type="ECO:0000256" key="1">
    <source>
        <dbReference type="ARBA" id="ARBA00004123"/>
    </source>
</evidence>
<dbReference type="PROSITE" id="PS50127">
    <property type="entry name" value="UBC_2"/>
    <property type="match status" value="1"/>
</dbReference>
<keyword evidence="7" id="KW-0539">Nucleus</keyword>
<dbReference type="GO" id="GO:0005634">
    <property type="term" value="C:nucleus"/>
    <property type="evidence" value="ECO:0007669"/>
    <property type="project" value="UniProtKB-SubCell"/>
</dbReference>
<dbReference type="SUPFAM" id="SSF54495">
    <property type="entry name" value="UBC-like"/>
    <property type="match status" value="1"/>
</dbReference>
<evidence type="ECO:0000259" key="12">
    <source>
        <dbReference type="PROSITE" id="PS50127"/>
    </source>
</evidence>
<protein>
    <recommendedName>
        <fullName evidence="8">SUMO-conjugating enzyme UBC9</fullName>
    </recommendedName>
    <alternativeName>
        <fullName evidence="9">Ubiquitin carrier protein 9</fullName>
    </alternativeName>
</protein>
<comment type="similarity">
    <text evidence="11">Belongs to the ubiquitin-conjugating enzyme family.</text>
</comment>
<dbReference type="PROSITE" id="PS00183">
    <property type="entry name" value="UBC_1"/>
    <property type="match status" value="1"/>
</dbReference>
<dbReference type="PANTHER" id="PTHR24067">
    <property type="entry name" value="UBIQUITIN-CONJUGATING ENZYME E2"/>
    <property type="match status" value="1"/>
</dbReference>
<feature type="active site" description="Glycyl thioester intermediate" evidence="10">
    <location>
        <position position="93"/>
    </location>
</feature>
<keyword evidence="14" id="KW-1185">Reference proteome</keyword>
<evidence type="ECO:0000256" key="6">
    <source>
        <dbReference type="ARBA" id="ARBA00022840"/>
    </source>
</evidence>
<keyword evidence="3" id="KW-0808">Transferase</keyword>
<dbReference type="GO" id="GO:0019787">
    <property type="term" value="F:ubiquitin-like protein transferase activity"/>
    <property type="evidence" value="ECO:0007669"/>
    <property type="project" value="UniProtKB-ARBA"/>
</dbReference>
<reference evidence="13 14" key="1">
    <citation type="submission" date="2023-11" db="EMBL/GenBank/DDBJ databases">
        <title>Dfirmibasis_genome.</title>
        <authorList>
            <person name="Edelbroek B."/>
            <person name="Kjellin J."/>
            <person name="Jerlstrom-Hultqvist J."/>
            <person name="Soderbom F."/>
        </authorList>
    </citation>
    <scope>NUCLEOTIDE SEQUENCE [LARGE SCALE GENOMIC DNA]</scope>
    <source>
        <strain evidence="13 14">TNS-C-14</strain>
    </source>
</reference>
<gene>
    <name evidence="13" type="ORF">RB653_008247</name>
</gene>
<dbReference type="GO" id="GO:0005524">
    <property type="term" value="F:ATP binding"/>
    <property type="evidence" value="ECO:0007669"/>
    <property type="project" value="UniProtKB-UniRule"/>
</dbReference>
<organism evidence="13 14">
    <name type="scientific">Dictyostelium firmibasis</name>
    <dbReference type="NCBI Taxonomy" id="79012"/>
    <lineage>
        <taxon>Eukaryota</taxon>
        <taxon>Amoebozoa</taxon>
        <taxon>Evosea</taxon>
        <taxon>Eumycetozoa</taxon>
        <taxon>Dictyostelia</taxon>
        <taxon>Dictyosteliales</taxon>
        <taxon>Dictyosteliaceae</taxon>
        <taxon>Dictyostelium</taxon>
    </lineage>
</organism>
<dbReference type="CDD" id="cd23798">
    <property type="entry name" value="UBCc_UBE2I"/>
    <property type="match status" value="1"/>
</dbReference>
<dbReference type="InterPro" id="IPR023313">
    <property type="entry name" value="UBQ-conjugating_AS"/>
</dbReference>
<keyword evidence="5 11" id="KW-0833">Ubl conjugation pathway</keyword>
<comment type="pathway">
    <text evidence="2">Protein modification; protein sumoylation.</text>
</comment>
<dbReference type="InterPro" id="IPR050113">
    <property type="entry name" value="Ub_conjugating_enzyme"/>
</dbReference>
<dbReference type="Proteomes" id="UP001344447">
    <property type="component" value="Unassembled WGS sequence"/>
</dbReference>
<keyword evidence="6 11" id="KW-0067">ATP-binding</keyword>
<evidence type="ECO:0000313" key="14">
    <source>
        <dbReference type="Proteomes" id="UP001344447"/>
    </source>
</evidence>
<evidence type="ECO:0000256" key="8">
    <source>
        <dbReference type="ARBA" id="ARBA00039165"/>
    </source>
</evidence>
<evidence type="ECO:0000256" key="10">
    <source>
        <dbReference type="PROSITE-ProRule" id="PRU10133"/>
    </source>
</evidence>
<evidence type="ECO:0000256" key="4">
    <source>
        <dbReference type="ARBA" id="ARBA00022741"/>
    </source>
</evidence>
<dbReference type="GO" id="GO:0005694">
    <property type="term" value="C:chromosome"/>
    <property type="evidence" value="ECO:0007669"/>
    <property type="project" value="UniProtKB-ARBA"/>
</dbReference>
<feature type="domain" description="UBC core" evidence="12">
    <location>
        <begin position="4"/>
        <end position="157"/>
    </location>
</feature>